<dbReference type="GeneID" id="66063423"/>
<proteinExistence type="predicted"/>
<organism evidence="2 5">
    <name type="scientific">Ustilaginoidea virens</name>
    <name type="common">Rice false smut fungus</name>
    <name type="synonym">Villosiclava virens</name>
    <dbReference type="NCBI Taxonomy" id="1159556"/>
    <lineage>
        <taxon>Eukaryota</taxon>
        <taxon>Fungi</taxon>
        <taxon>Dikarya</taxon>
        <taxon>Ascomycota</taxon>
        <taxon>Pezizomycotina</taxon>
        <taxon>Sordariomycetes</taxon>
        <taxon>Hypocreomycetidae</taxon>
        <taxon>Hypocreales</taxon>
        <taxon>Clavicipitaceae</taxon>
        <taxon>Ustilaginoidea</taxon>
    </lineage>
</organism>
<keyword evidence="4" id="KW-1185">Reference proteome</keyword>
<dbReference type="KEGG" id="uvi:66063423"/>
<accession>A0A063C5D3</accession>
<evidence type="ECO:0000313" key="4">
    <source>
        <dbReference type="Proteomes" id="UP000027002"/>
    </source>
</evidence>
<dbReference type="HOGENOM" id="CLU_045430_0_0_1"/>
<gene>
    <name evidence="3" type="ORF">UV8b_02645</name>
    <name evidence="2" type="ORF">UVI_02031700</name>
</gene>
<dbReference type="PANTHER" id="PTHR40370:SF1">
    <property type="entry name" value="DUF3074 DOMAIN-CONTAINING PROTEIN"/>
    <property type="match status" value="1"/>
</dbReference>
<evidence type="ECO:0000259" key="1">
    <source>
        <dbReference type="Pfam" id="PF11274"/>
    </source>
</evidence>
<dbReference type="EMBL" id="BBTG02000014">
    <property type="protein sequence ID" value="GAO14437.1"/>
    <property type="molecule type" value="Genomic_DNA"/>
</dbReference>
<reference evidence="3" key="3">
    <citation type="submission" date="2020-03" db="EMBL/GenBank/DDBJ databases">
        <title>A mixture of massive structural variations and highly conserved coding sequences in Ustilaginoidea virens genome.</title>
        <authorList>
            <person name="Zhang K."/>
            <person name="Zhao Z."/>
            <person name="Zhang Z."/>
            <person name="Li Y."/>
            <person name="Hsiang T."/>
            <person name="Sun W."/>
        </authorList>
    </citation>
    <scope>NUCLEOTIDE SEQUENCE</scope>
    <source>
        <strain evidence="3">UV-8b</strain>
    </source>
</reference>
<evidence type="ECO:0000313" key="3">
    <source>
        <dbReference type="EMBL" id="QUC18404.1"/>
    </source>
</evidence>
<dbReference type="Pfam" id="PF11274">
    <property type="entry name" value="DUF3074"/>
    <property type="match status" value="1"/>
</dbReference>
<reference evidence="2" key="1">
    <citation type="journal article" date="2016" name="Genome Announc.">
        <title>Genome Sequence of Ustilaginoidea virens IPU010, a Rice Pathogenic Fungus Causing False Smut.</title>
        <authorList>
            <person name="Kumagai T."/>
            <person name="Ishii T."/>
            <person name="Terai G."/>
            <person name="Umemura M."/>
            <person name="Machida M."/>
            <person name="Asai K."/>
        </authorList>
    </citation>
    <scope>NUCLEOTIDE SEQUENCE [LARGE SCALE GENOMIC DNA]</scope>
    <source>
        <strain evidence="2">IPU010</strain>
    </source>
</reference>
<sequence length="329" mass="36752">MATPVQVCSPGSAQPTDLGRIVRLWGMDPSSLPPAASPSPSEDLVPFLTCVFEEAASFVDKVPTAPCSNGSAWIPEKTRTFDNSDAPVDTFKRIVPASDLRAIADGNVVELRPETWFVRRSVHRDDQKPGTASWSEWVRHLLDDGANSERAFTPSTVVHTRRIKTWACQDLKVVQGDHTWTNVTMAWEESVQKLPWPLKKRVFPVLRVTASDENHKSRAEFLVIQIALRDEGAADRHMAVVGAYTSIERLRHTMFGVEWTMGTVSDYRGRLPVWLQKCCAPRQLAKGVDVFLKWVAAQRTMMTASAGGDEGDLLDREGRRVKKVATFRI</sequence>
<dbReference type="OrthoDB" id="6423603at2759"/>
<protein>
    <recommendedName>
        <fullName evidence="1">DUF3074 domain-containing protein</fullName>
    </recommendedName>
</protein>
<dbReference type="EMBL" id="CP072754">
    <property type="protein sequence ID" value="QUC18404.1"/>
    <property type="molecule type" value="Genomic_DNA"/>
</dbReference>
<reference evidence="5" key="2">
    <citation type="journal article" date="2016" name="Genome Announc.">
        <title>Genome sequence of Ustilaginoidea virens IPU010, a rice pathogenic fungus causing false smut.</title>
        <authorList>
            <person name="Kumagai T."/>
            <person name="Ishii T."/>
            <person name="Terai G."/>
            <person name="Umemura M."/>
            <person name="Machida M."/>
            <person name="Asai K."/>
        </authorList>
    </citation>
    <scope>NUCLEOTIDE SEQUENCE [LARGE SCALE GENOMIC DNA]</scope>
    <source>
        <strain evidence="5">IPU010</strain>
    </source>
</reference>
<dbReference type="Proteomes" id="UP000054053">
    <property type="component" value="Unassembled WGS sequence"/>
</dbReference>
<dbReference type="PANTHER" id="PTHR40370">
    <property type="entry name" value="EXPRESSED PROTEIN"/>
    <property type="match status" value="1"/>
</dbReference>
<dbReference type="InterPro" id="IPR024500">
    <property type="entry name" value="DUF3074"/>
</dbReference>
<feature type="domain" description="DUF3074" evidence="1">
    <location>
        <begin position="116"/>
        <end position="295"/>
    </location>
</feature>
<evidence type="ECO:0000313" key="2">
    <source>
        <dbReference type="EMBL" id="GAO14437.1"/>
    </source>
</evidence>
<name>A0A063C5D3_USTVR</name>
<dbReference type="AlphaFoldDB" id="A0A063C5D3"/>
<evidence type="ECO:0000313" key="5">
    <source>
        <dbReference type="Proteomes" id="UP000054053"/>
    </source>
</evidence>
<dbReference type="RefSeq" id="XP_042996077.1">
    <property type="nucleotide sequence ID" value="XM_043140143.1"/>
</dbReference>
<dbReference type="Proteomes" id="UP000027002">
    <property type="component" value="Chromosome 2"/>
</dbReference>